<reference evidence="3 4" key="1">
    <citation type="submission" date="2019-04" db="EMBL/GenBank/DDBJ databases">
        <title>Cohnella sp. nov. isolated from preserved vegetables.</title>
        <authorList>
            <person name="Lin S.-Y."/>
            <person name="Hung M.-H."/>
            <person name="Young C.-C."/>
        </authorList>
    </citation>
    <scope>NUCLEOTIDE SEQUENCE [LARGE SCALE GENOMIC DNA]</scope>
    <source>
        <strain evidence="3 4">CC-MHH1044</strain>
    </source>
</reference>
<evidence type="ECO:0000313" key="4">
    <source>
        <dbReference type="Proteomes" id="UP000310636"/>
    </source>
</evidence>
<feature type="domain" description="CRISPR type III-associated protein" evidence="2">
    <location>
        <begin position="47"/>
        <end position="213"/>
    </location>
</feature>
<dbReference type="OrthoDB" id="1063910at2"/>
<dbReference type="InterPro" id="IPR052216">
    <property type="entry name" value="CRISPR_Csm3_endoribonuclease"/>
</dbReference>
<accession>A0A4S4C9J5</accession>
<dbReference type="Pfam" id="PF03787">
    <property type="entry name" value="RAMPs"/>
    <property type="match status" value="2"/>
</dbReference>
<keyword evidence="4" id="KW-1185">Reference proteome</keyword>
<gene>
    <name evidence="3" type="ORF">E6C55_01615</name>
</gene>
<evidence type="ECO:0000259" key="2">
    <source>
        <dbReference type="Pfam" id="PF03787"/>
    </source>
</evidence>
<dbReference type="CDD" id="cd09726">
    <property type="entry name" value="RAMP_I_III"/>
    <property type="match status" value="2"/>
</dbReference>
<protein>
    <recommendedName>
        <fullName evidence="2">CRISPR type III-associated protein domain-containing protein</fullName>
    </recommendedName>
</protein>
<sequence length="502" mass="55353">MLAAGRALRATDRGVHPRVPAHSGIESEEAAVTNPIIKRFYLSIEGTLVSPLTAGSGLDEETDNDLVLDAEGRPYLPGSSIAGAFRHYLLASFDHEEEIKALFGTDGGYRSRLYCNHVRFTASEAGSGNAAAISRRDGVKLDRFKTAVDQARYTVQTIDSGTACRIRLEWLVRENDRGREEVEEALICALIDALAEGTLTLGAKANRGYGRLRVESVRLKSFRHIGTGGQESSMAWLDWDWDRFDKQLIWERGHSVLRSNSGRQALERLTIWHELRVKLGVAQTLMIREYIVDSVKEDYGQLLGELDGMRQAVIPGTSWAGAIRRQLTFLLEEILASTELAAEAMRELFGPRSDEEQWGNTLQSLTASRLRVEESIVTGGVSLPTTRTAIDRFTGGVVSGALFTTRPWAGGTTELIIRWRESALPTLAEPSCEAICGLLIWAIRDMENGLLSIGGESGIGRGILSRQGPILLDREPLDGREATCGAEALRWLRESFERRAGE</sequence>
<dbReference type="GO" id="GO:0051607">
    <property type="term" value="P:defense response to virus"/>
    <property type="evidence" value="ECO:0007669"/>
    <property type="project" value="UniProtKB-KW"/>
</dbReference>
<dbReference type="PANTHER" id="PTHR35579">
    <property type="entry name" value="CRISPR SYSTEM CMS ENDORIBONUCLEASE CSM3"/>
    <property type="match status" value="1"/>
</dbReference>
<proteinExistence type="predicted"/>
<name>A0A4S4C9J5_9BACL</name>
<organism evidence="3 4">
    <name type="scientific">Cohnella fermenti</name>
    <dbReference type="NCBI Taxonomy" id="2565925"/>
    <lineage>
        <taxon>Bacteria</taxon>
        <taxon>Bacillati</taxon>
        <taxon>Bacillota</taxon>
        <taxon>Bacilli</taxon>
        <taxon>Bacillales</taxon>
        <taxon>Paenibacillaceae</taxon>
        <taxon>Cohnella</taxon>
    </lineage>
</organism>
<comment type="caution">
    <text evidence="3">The sequence shown here is derived from an EMBL/GenBank/DDBJ whole genome shotgun (WGS) entry which is preliminary data.</text>
</comment>
<dbReference type="InterPro" id="IPR005537">
    <property type="entry name" value="RAMP_III_fam"/>
</dbReference>
<dbReference type="Proteomes" id="UP000310636">
    <property type="component" value="Unassembled WGS sequence"/>
</dbReference>
<dbReference type="EMBL" id="SSOB01000001">
    <property type="protein sequence ID" value="THF84694.1"/>
    <property type="molecule type" value="Genomic_DNA"/>
</dbReference>
<evidence type="ECO:0000256" key="1">
    <source>
        <dbReference type="ARBA" id="ARBA00023118"/>
    </source>
</evidence>
<evidence type="ECO:0000313" key="3">
    <source>
        <dbReference type="EMBL" id="THF84694.1"/>
    </source>
</evidence>
<dbReference type="AlphaFoldDB" id="A0A4S4C9J5"/>
<keyword evidence="1" id="KW-0051">Antiviral defense</keyword>
<dbReference type="PANTHER" id="PTHR35579:SF6">
    <property type="entry name" value="DUF324 DOMAIN-CONTAINING PROTEIN"/>
    <property type="match status" value="1"/>
</dbReference>
<feature type="domain" description="CRISPR type III-associated protein" evidence="2">
    <location>
        <begin position="307"/>
        <end position="464"/>
    </location>
</feature>